<proteinExistence type="predicted"/>
<organism evidence="2 3">
    <name type="scientific">Armillaria ostoyae</name>
    <name type="common">Armillaria root rot fungus</name>
    <dbReference type="NCBI Taxonomy" id="47428"/>
    <lineage>
        <taxon>Eukaryota</taxon>
        <taxon>Fungi</taxon>
        <taxon>Dikarya</taxon>
        <taxon>Basidiomycota</taxon>
        <taxon>Agaricomycotina</taxon>
        <taxon>Agaricomycetes</taxon>
        <taxon>Agaricomycetidae</taxon>
        <taxon>Agaricales</taxon>
        <taxon>Marasmiineae</taxon>
        <taxon>Physalacriaceae</taxon>
        <taxon>Armillaria</taxon>
    </lineage>
</organism>
<sequence length="631" mass="69753">MSKLEGASDWKDTESITDDNLSVVCLAPDSPNFSVASLSSEPVDLFTELESIADQMRSFISDVNRQHNGNSNCLEIACKDEQIEDAVYALGTIFYLNFNDPRGCRHVRFTLPTDAPTVVDEDEVRQIIYGDLLRTPIRALAKKLRVWIADPNGSESIRVQKVARIQELCGQFKLKATYENDGVLLTKSRKFKGASTVIDEKNVETILREKRRRAVTLEKHLFLKTHRATASIASQAVIEDPLSNLHPITNELRSFVADIDGPRSMTISKSAFSPEVSQLAAVFSLAVTPESDTIVLTKKTQGPFVVSETKVADVINRNGKRVREEDSEDAEMPPDSPLPSDGEDPGPATKESQNETRSLEQEIRKFVVDAQGPTSMTLYCPDNAKTLAVFLLAHAFGLLCCETPGPGSRYVQLTRTADTTSQNIDEASVKRLLEESHPSFRAAQLILEGGPDCQKILDIKGFEQCLRAFIDDAEAKTFSIPYTTDPRVTALANVFHLEVSQNGDRMSLHRRLKGKPAISEKKLAKVLRMSVHEPKRKKRKTTISAPSSSNSAEQFPDIEVPALSLWLRAFVNNAQGPSEMTIPPTSQKTQEDVTQLAAAFSLDAAFDNGFTSLKKTGRGVDEWKVAQLTKN</sequence>
<dbReference type="EMBL" id="FUEG01000001">
    <property type="protein sequence ID" value="SJK98838.1"/>
    <property type="molecule type" value="Genomic_DNA"/>
</dbReference>
<gene>
    <name evidence="2" type="ORF">ARMOST_02107</name>
</gene>
<feature type="region of interest" description="Disordered" evidence="1">
    <location>
        <begin position="316"/>
        <end position="358"/>
    </location>
</feature>
<keyword evidence="3" id="KW-1185">Reference proteome</keyword>
<evidence type="ECO:0000313" key="2">
    <source>
        <dbReference type="EMBL" id="SJK98838.1"/>
    </source>
</evidence>
<dbReference type="OrthoDB" id="2847699at2759"/>
<dbReference type="AlphaFoldDB" id="A0A284QQV0"/>
<evidence type="ECO:0000313" key="3">
    <source>
        <dbReference type="Proteomes" id="UP000219338"/>
    </source>
</evidence>
<evidence type="ECO:0000256" key="1">
    <source>
        <dbReference type="SAM" id="MobiDB-lite"/>
    </source>
</evidence>
<accession>A0A284QQV0</accession>
<name>A0A284QQV0_ARMOS</name>
<dbReference type="OMA" id="GPSEMTI"/>
<dbReference type="Proteomes" id="UP000219338">
    <property type="component" value="Unassembled WGS sequence"/>
</dbReference>
<reference evidence="3" key="1">
    <citation type="journal article" date="2017" name="Nat. Ecol. Evol.">
        <title>Genome expansion and lineage-specific genetic innovations in the forest pathogenic fungi Armillaria.</title>
        <authorList>
            <person name="Sipos G."/>
            <person name="Prasanna A.N."/>
            <person name="Walter M.C."/>
            <person name="O'Connor E."/>
            <person name="Balint B."/>
            <person name="Krizsan K."/>
            <person name="Kiss B."/>
            <person name="Hess J."/>
            <person name="Varga T."/>
            <person name="Slot J."/>
            <person name="Riley R."/>
            <person name="Boka B."/>
            <person name="Rigling D."/>
            <person name="Barry K."/>
            <person name="Lee J."/>
            <person name="Mihaltcheva S."/>
            <person name="LaButti K."/>
            <person name="Lipzen A."/>
            <person name="Waldron R."/>
            <person name="Moloney N.M."/>
            <person name="Sperisen C."/>
            <person name="Kredics L."/>
            <person name="Vagvoelgyi C."/>
            <person name="Patrignani A."/>
            <person name="Fitzpatrick D."/>
            <person name="Nagy I."/>
            <person name="Doyle S."/>
            <person name="Anderson J.B."/>
            <person name="Grigoriev I.V."/>
            <person name="Gueldener U."/>
            <person name="Muensterkoetter M."/>
            <person name="Nagy L.G."/>
        </authorList>
    </citation>
    <scope>NUCLEOTIDE SEQUENCE [LARGE SCALE GENOMIC DNA]</scope>
    <source>
        <strain evidence="3">C18/9</strain>
    </source>
</reference>
<protein>
    <submittedName>
        <fullName evidence="2">Uncharacterized protein</fullName>
    </submittedName>
</protein>